<feature type="coiled-coil region" evidence="1">
    <location>
        <begin position="287"/>
        <end position="317"/>
    </location>
</feature>
<dbReference type="FunCoup" id="A0A384BBE4">
    <property type="interactions" value="2173"/>
</dbReference>
<organism evidence="2 3">
    <name type="scientific">Balaenoptera acutorostrata</name>
    <name type="common">Common minke whale</name>
    <name type="synonym">Balaena rostrata</name>
    <dbReference type="NCBI Taxonomy" id="9767"/>
    <lineage>
        <taxon>Eukaryota</taxon>
        <taxon>Metazoa</taxon>
        <taxon>Chordata</taxon>
        <taxon>Craniata</taxon>
        <taxon>Vertebrata</taxon>
        <taxon>Euteleostomi</taxon>
        <taxon>Mammalia</taxon>
        <taxon>Eutheria</taxon>
        <taxon>Laurasiatheria</taxon>
        <taxon>Artiodactyla</taxon>
        <taxon>Whippomorpha</taxon>
        <taxon>Cetacea</taxon>
        <taxon>Mysticeti</taxon>
        <taxon>Balaenopteridae</taxon>
        <taxon>Balaenoptera</taxon>
    </lineage>
</organism>
<keyword evidence="2" id="KW-1185">Reference proteome</keyword>
<dbReference type="InterPro" id="IPR011990">
    <property type="entry name" value="TPR-like_helical_dom_sf"/>
</dbReference>
<dbReference type="KEGG" id="bacu:103017723"/>
<proteinExistence type="predicted"/>
<dbReference type="InParanoid" id="A0A384BBE4"/>
<dbReference type="GeneID" id="103017723"/>
<evidence type="ECO:0000256" key="1">
    <source>
        <dbReference type="SAM" id="Coils"/>
    </source>
</evidence>
<dbReference type="PANTHER" id="PTHR15254:SF2">
    <property type="entry name" value="FANCONI ANEMIA GROUP G PROTEIN"/>
    <property type="match status" value="1"/>
</dbReference>
<sequence length="626" mass="68838">MAHRTPPGSSASHASCLDLWREKNDQLVQQAKVAQDSGLSPRRQQLAQDALEGLRGLLHSLQGLPAAVSVLPLELTVICNFITLRASLAQGFTEDLAQDIQQGLERVLETQEQLKARLEHGLRGRWDSVLHVSSLLPELLPALHHLAGLQAALWLSTDRLGDLTLLLQTLNVSQSGASEDLLLLLKTWRPPAEESDAPLTLQDAQDLRGVLLTAFAYRQGLQELITGNLPRALSSLHEAASGLCPRPVLVQVYTALGTCLRKMGSPQRALLYLVAALKGESTWGPPLLEASRLYRQLENTAAEIECLELLVEALSVAHIPEAPQLLIEVELLLPRPDPASPLHCGTQSQAKYLLASRCLQTGRAENAAEHYLDLLALLLDGSEPKFSPPPCPPGPCVPEVFLEAAAALIQAGRAQDALTVCEELLSRMSSLLPKRPRLWEDARRGTKELPHCSPWVSATYLLQGQAWVQLGAQKEAISEFSRCLELLFQATPKDKEQGPVSSCEQGCTSDVALQQLRAAALISRGLEWVASGQDTKALQDFLLSVQVCPGNQDASFHLLQTLRRLDRRDEATALWRRLEAQTELPQENAAWSLPLYLETCLGWIHPPDRETLLEEFRTSLLETRDL</sequence>
<gene>
    <name evidence="3" type="primary">FANCG</name>
</gene>
<dbReference type="CTD" id="2189"/>
<dbReference type="AlphaFoldDB" id="A0A384BBE4"/>
<reference evidence="3" key="1">
    <citation type="submission" date="2025-08" db="UniProtKB">
        <authorList>
            <consortium name="RefSeq"/>
        </authorList>
    </citation>
    <scope>IDENTIFICATION</scope>
</reference>
<evidence type="ECO:0000313" key="3">
    <source>
        <dbReference type="RefSeq" id="XP_007197005.2"/>
    </source>
</evidence>
<dbReference type="PANTHER" id="PTHR15254">
    <property type="entry name" value="FANCONI ANEMIA GROUP G PROTEIN FAMILY MEMBER"/>
    <property type="match status" value="1"/>
</dbReference>
<evidence type="ECO:0000313" key="2">
    <source>
        <dbReference type="Proteomes" id="UP001652580"/>
    </source>
</evidence>
<dbReference type="STRING" id="310752.A0A384BBE4"/>
<dbReference type="SUPFAM" id="SSF48452">
    <property type="entry name" value="TPR-like"/>
    <property type="match status" value="2"/>
</dbReference>
<dbReference type="GO" id="GO:0043240">
    <property type="term" value="C:Fanconi anaemia nuclear complex"/>
    <property type="evidence" value="ECO:0007669"/>
    <property type="project" value="InterPro"/>
</dbReference>
<accession>A0A384BBE4</accession>
<dbReference type="GO" id="GO:0036297">
    <property type="term" value="P:interstrand cross-link repair"/>
    <property type="evidence" value="ECO:0007669"/>
    <property type="project" value="InterPro"/>
</dbReference>
<dbReference type="Gene3D" id="1.25.40.10">
    <property type="entry name" value="Tetratricopeptide repeat domain"/>
    <property type="match status" value="1"/>
</dbReference>
<dbReference type="RefSeq" id="XP_007197005.2">
    <property type="nucleotide sequence ID" value="XM_007196943.3"/>
</dbReference>
<name>A0A384BBE4_BALAC</name>
<dbReference type="SMART" id="SM00028">
    <property type="entry name" value="TPR"/>
    <property type="match status" value="4"/>
</dbReference>
<keyword evidence="1" id="KW-0175">Coiled coil</keyword>
<dbReference type="InterPro" id="IPR039684">
    <property type="entry name" value="FANCG"/>
</dbReference>
<protein>
    <submittedName>
        <fullName evidence="3">Fanconi anemia group G protein</fullName>
    </submittedName>
</protein>
<dbReference type="InterPro" id="IPR019734">
    <property type="entry name" value="TPR_rpt"/>
</dbReference>
<dbReference type="Proteomes" id="UP001652580">
    <property type="component" value="Chromosome 6"/>
</dbReference>